<name>A0AAN6LZG6_9PLEO</name>
<keyword evidence="2" id="KW-0560">Oxidoreductase</keyword>
<dbReference type="InterPro" id="IPR026992">
    <property type="entry name" value="DIOX_N"/>
</dbReference>
<dbReference type="PANTHER" id="PTHR10209">
    <property type="entry name" value="OXIDOREDUCTASE, 2OG-FE II OXYGENASE FAMILY PROTEIN"/>
    <property type="match status" value="1"/>
</dbReference>
<evidence type="ECO:0000256" key="2">
    <source>
        <dbReference type="ARBA" id="ARBA00023002"/>
    </source>
</evidence>
<dbReference type="AlphaFoldDB" id="A0AAN6LZG6"/>
<comment type="caution">
    <text evidence="5">The sequence shown here is derived from an EMBL/GenBank/DDBJ whole genome shotgun (WGS) entry which is preliminary data.</text>
</comment>
<dbReference type="Pfam" id="PF14226">
    <property type="entry name" value="DIOX_N"/>
    <property type="match status" value="1"/>
</dbReference>
<protein>
    <recommendedName>
        <fullName evidence="4">Non-haem dioxygenase N-terminal domain-containing protein</fullName>
    </recommendedName>
</protein>
<reference evidence="5 6" key="1">
    <citation type="submission" date="2021-02" db="EMBL/GenBank/DDBJ databases">
        <title>Genome assembly of Pseudopithomyces chartarum.</title>
        <authorList>
            <person name="Jauregui R."/>
            <person name="Singh J."/>
            <person name="Voisey C."/>
        </authorList>
    </citation>
    <scope>NUCLEOTIDE SEQUENCE [LARGE SCALE GENOMIC DNA]</scope>
    <source>
        <strain evidence="5 6">AGR01</strain>
    </source>
</reference>
<dbReference type="InterPro" id="IPR027443">
    <property type="entry name" value="IPNS-like_sf"/>
</dbReference>
<evidence type="ECO:0000259" key="4">
    <source>
        <dbReference type="Pfam" id="PF14226"/>
    </source>
</evidence>
<evidence type="ECO:0000313" key="6">
    <source>
        <dbReference type="Proteomes" id="UP001280581"/>
    </source>
</evidence>
<keyword evidence="6" id="KW-1185">Reference proteome</keyword>
<dbReference type="Proteomes" id="UP001280581">
    <property type="component" value="Unassembled WGS sequence"/>
</dbReference>
<dbReference type="Gene3D" id="2.60.120.330">
    <property type="entry name" value="B-lactam Antibiotic, Isopenicillin N Synthase, Chain"/>
    <property type="match status" value="1"/>
</dbReference>
<dbReference type="EMBL" id="WVTA01000005">
    <property type="protein sequence ID" value="KAK3210347.1"/>
    <property type="molecule type" value="Genomic_DNA"/>
</dbReference>
<feature type="domain" description="Non-haem dioxygenase N-terminal" evidence="4">
    <location>
        <begin position="10"/>
        <end position="121"/>
    </location>
</feature>
<evidence type="ECO:0000256" key="1">
    <source>
        <dbReference type="ARBA" id="ARBA00022723"/>
    </source>
</evidence>
<dbReference type="PANTHER" id="PTHR10209:SF881">
    <property type="entry name" value="FI07970P-RELATED"/>
    <property type="match status" value="1"/>
</dbReference>
<organism evidence="5 6">
    <name type="scientific">Pseudopithomyces chartarum</name>
    <dbReference type="NCBI Taxonomy" id="1892770"/>
    <lineage>
        <taxon>Eukaryota</taxon>
        <taxon>Fungi</taxon>
        <taxon>Dikarya</taxon>
        <taxon>Ascomycota</taxon>
        <taxon>Pezizomycotina</taxon>
        <taxon>Dothideomycetes</taxon>
        <taxon>Pleosporomycetidae</taxon>
        <taxon>Pleosporales</taxon>
        <taxon>Massarineae</taxon>
        <taxon>Didymosphaeriaceae</taxon>
        <taxon>Pseudopithomyces</taxon>
    </lineage>
</organism>
<evidence type="ECO:0000313" key="5">
    <source>
        <dbReference type="EMBL" id="KAK3210347.1"/>
    </source>
</evidence>
<proteinExistence type="predicted"/>
<dbReference type="GO" id="GO:0016491">
    <property type="term" value="F:oxidoreductase activity"/>
    <property type="evidence" value="ECO:0007669"/>
    <property type="project" value="UniProtKB-KW"/>
</dbReference>
<sequence>MPDTPNPTSLPIIDISPYLSPTSTPSSRAQVSTALSHACTTYGFFYLTGHGIPQATLSEVLSLARAFFALPLAQKNKIKRYDAGGVEGGDGARGYQGMGENVTMGRRDRHEAVDLYREWDHAGREEGKGERERGSRHRGILMRRAHRLRMRDAPPRGLYARRVAGSTQGWRDVGGCGSGAWRVCGEHRGYGGEVDEWDLEEYEA</sequence>
<gene>
    <name evidence="5" type="ORF">GRF29_44g2471131</name>
</gene>
<dbReference type="SUPFAM" id="SSF51197">
    <property type="entry name" value="Clavaminate synthase-like"/>
    <property type="match status" value="1"/>
</dbReference>
<keyword evidence="3" id="KW-0408">Iron</keyword>
<dbReference type="GO" id="GO:0046872">
    <property type="term" value="F:metal ion binding"/>
    <property type="evidence" value="ECO:0007669"/>
    <property type="project" value="UniProtKB-KW"/>
</dbReference>
<keyword evidence="1" id="KW-0479">Metal-binding</keyword>
<evidence type="ECO:0000256" key="3">
    <source>
        <dbReference type="ARBA" id="ARBA00023004"/>
    </source>
</evidence>
<accession>A0AAN6LZG6</accession>